<keyword evidence="3 9" id="KW-0378">Hydrolase</keyword>
<evidence type="ECO:0000313" key="12">
    <source>
        <dbReference type="Proteomes" id="UP000244913"/>
    </source>
</evidence>
<dbReference type="Proteomes" id="UP000244913">
    <property type="component" value="Unassembled WGS sequence"/>
</dbReference>
<dbReference type="InterPro" id="IPR012334">
    <property type="entry name" value="Pectin_lyas_fold"/>
</dbReference>
<dbReference type="Gene3D" id="2.160.20.10">
    <property type="entry name" value="Single-stranded right-handed beta-helix, Pectin lyase-like"/>
    <property type="match status" value="1"/>
</dbReference>
<evidence type="ECO:0000313" key="11">
    <source>
        <dbReference type="EMBL" id="PVM77652.1"/>
    </source>
</evidence>
<evidence type="ECO:0000256" key="3">
    <source>
        <dbReference type="ARBA" id="ARBA00022801"/>
    </source>
</evidence>
<evidence type="ECO:0000256" key="2">
    <source>
        <dbReference type="ARBA" id="ARBA00022737"/>
    </source>
</evidence>
<dbReference type="PANTHER" id="PTHR31736">
    <property type="match status" value="1"/>
</dbReference>
<keyword evidence="6 9" id="KW-0326">Glycosidase</keyword>
<evidence type="ECO:0000256" key="4">
    <source>
        <dbReference type="ARBA" id="ARBA00023180"/>
    </source>
</evidence>
<evidence type="ECO:0000256" key="8">
    <source>
        <dbReference type="ARBA" id="ARBA00037278"/>
    </source>
</evidence>
<evidence type="ECO:0000256" key="5">
    <source>
        <dbReference type="ARBA" id="ARBA00023277"/>
    </source>
</evidence>
<keyword evidence="5" id="KW-0119">Carbohydrate metabolism</keyword>
<comment type="caution">
    <text evidence="11">The sequence shown here is derived from an EMBL/GenBank/DDBJ whole genome shotgun (WGS) entry which is preliminary data.</text>
</comment>
<dbReference type="Pfam" id="PF00295">
    <property type="entry name" value="Glyco_hydro_28"/>
    <property type="match status" value="1"/>
</dbReference>
<feature type="chain" id="PRO_5015607970" description="Glycoside hydrolase" evidence="10">
    <location>
        <begin position="41"/>
        <end position="503"/>
    </location>
</feature>
<dbReference type="InterPro" id="IPR000743">
    <property type="entry name" value="Glyco_hydro_28"/>
</dbReference>
<dbReference type="EMBL" id="QDKP01000049">
    <property type="protein sequence ID" value="PVM77652.1"/>
    <property type="molecule type" value="Genomic_DNA"/>
</dbReference>
<dbReference type="SUPFAM" id="SSF51126">
    <property type="entry name" value="Pectin lyase-like"/>
    <property type="match status" value="1"/>
</dbReference>
<keyword evidence="2" id="KW-0677">Repeat</keyword>
<keyword evidence="10" id="KW-0732">Signal</keyword>
<dbReference type="GO" id="GO:0004650">
    <property type="term" value="F:polygalacturonase activity"/>
    <property type="evidence" value="ECO:0007669"/>
    <property type="project" value="InterPro"/>
</dbReference>
<evidence type="ECO:0008006" key="13">
    <source>
        <dbReference type="Google" id="ProtNLM"/>
    </source>
</evidence>
<gene>
    <name evidence="11" type="ORF">DDF65_17185</name>
</gene>
<name>A0A2T9J7Z9_9CAUL</name>
<keyword evidence="7" id="KW-0624">Polysaccharide degradation</keyword>
<evidence type="ECO:0000256" key="10">
    <source>
        <dbReference type="SAM" id="SignalP"/>
    </source>
</evidence>
<organism evidence="11 12">
    <name type="scientific">Caulobacter radicis</name>
    <dbReference type="NCBI Taxonomy" id="2172650"/>
    <lineage>
        <taxon>Bacteria</taxon>
        <taxon>Pseudomonadati</taxon>
        <taxon>Pseudomonadota</taxon>
        <taxon>Alphaproteobacteria</taxon>
        <taxon>Caulobacterales</taxon>
        <taxon>Caulobacteraceae</taxon>
        <taxon>Caulobacter</taxon>
    </lineage>
</organism>
<sequence length="503" mass="54603">MTHAAPSLGGNMSRQKNPARRAATALAAMLLTGAAGPALADTLLTYPVPPQLMYAAHNDDFTVRVRTPGGEWRDLYEYRVQVDTDTKQNASLVYFDFDGTVELEAMKNNGRFAEVSVAPLSSVVKPRREGSILRMTLTKPERFSLQFDDDRLRNLHIVAGAPPPARPTGADVVYFGPGFHVPPAGLDHFPVKSGQRVHMDGGAVLKGAFDLSGIRDVKISGRGLLWDPGRAIDLEKARDVEISDLIIVNSDRKDAARVMNIRNSENVTVSQMTGFTSGKWSDGINISTSRHVKVRDGYLRVSDDAVVVYAVADCPICRQKAAQTGIPDPNPPGDTFDIQISNMRLWVDVAHALYIGHFGDNADPRTIRDVTFDNIDVANLDEDDPDWEGVIAAYSGDSTLIRDITFSNVRVDRIEEGKLINIVAGNNPRYNKAPGRGIDGLTIRNVAYTGQGMPSQSIIRGLSPQTAVKNVTIENLTIGGKPVKSAKDGDIAVSGEISGLSFR</sequence>
<evidence type="ECO:0000256" key="6">
    <source>
        <dbReference type="ARBA" id="ARBA00023295"/>
    </source>
</evidence>
<dbReference type="PANTHER" id="PTHR31736:SF9">
    <property type="entry name" value="ENDO-XYLOGALACTURONAN HYDROLASE A-RELATED"/>
    <property type="match status" value="1"/>
</dbReference>
<keyword evidence="12" id="KW-1185">Reference proteome</keyword>
<dbReference type="GO" id="GO:0000272">
    <property type="term" value="P:polysaccharide catabolic process"/>
    <property type="evidence" value="ECO:0007669"/>
    <property type="project" value="UniProtKB-KW"/>
</dbReference>
<evidence type="ECO:0000256" key="9">
    <source>
        <dbReference type="RuleBase" id="RU361169"/>
    </source>
</evidence>
<keyword evidence="4" id="KW-0325">Glycoprotein</keyword>
<evidence type="ECO:0000256" key="1">
    <source>
        <dbReference type="ARBA" id="ARBA00008834"/>
    </source>
</evidence>
<protein>
    <recommendedName>
        <fullName evidence="13">Glycoside hydrolase</fullName>
    </recommendedName>
</protein>
<evidence type="ECO:0000256" key="7">
    <source>
        <dbReference type="ARBA" id="ARBA00023326"/>
    </source>
</evidence>
<dbReference type="AlphaFoldDB" id="A0A2T9J7Z9"/>
<feature type="signal peptide" evidence="10">
    <location>
        <begin position="1"/>
        <end position="40"/>
    </location>
</feature>
<reference evidence="11 12" key="1">
    <citation type="submission" date="2018-04" db="EMBL/GenBank/DDBJ databases">
        <title>The genome sequence of Caulobacter sp. 736.</title>
        <authorList>
            <person name="Gao J."/>
            <person name="Sun J."/>
        </authorList>
    </citation>
    <scope>NUCLEOTIDE SEQUENCE [LARGE SCALE GENOMIC DNA]</scope>
    <source>
        <strain evidence="11 12">736</strain>
    </source>
</reference>
<proteinExistence type="inferred from homology"/>
<accession>A0A2T9J7Z9</accession>
<comment type="similarity">
    <text evidence="1 9">Belongs to the glycosyl hydrolase 28 family.</text>
</comment>
<dbReference type="InterPro" id="IPR011050">
    <property type="entry name" value="Pectin_lyase_fold/virulence"/>
</dbReference>
<comment type="function">
    <text evidence="8">Pectinolytic enzyme involved in the degradation of xylogalacturonan (xga), a galacturonan backbone heavily substituted with xylose, and which is one important component of the hairy regions of pectin. Activity requires a galacturonic acid backbone substituted with xylose.</text>
</comment>